<evidence type="ECO:0000259" key="12">
    <source>
        <dbReference type="PROSITE" id="PS51007"/>
    </source>
</evidence>
<dbReference type="PIRSF" id="PIRSF000294">
    <property type="entry name" value="Cytochrome-c_peroxidase"/>
    <property type="match status" value="1"/>
</dbReference>
<gene>
    <name evidence="13" type="ORF">SAMN05216490_3157</name>
</gene>
<evidence type="ECO:0000256" key="7">
    <source>
        <dbReference type="ARBA" id="ARBA00023004"/>
    </source>
</evidence>
<dbReference type="GO" id="GO:0004130">
    <property type="term" value="F:cytochrome-c peroxidase activity"/>
    <property type="evidence" value="ECO:0007669"/>
    <property type="project" value="TreeGrafter"/>
</dbReference>
<keyword evidence="11" id="KW-1133">Transmembrane helix</keyword>
<feature type="binding site" description="covalent" evidence="8">
    <location>
        <position position="84"/>
    </location>
    <ligand>
        <name>heme c</name>
        <dbReference type="ChEBI" id="CHEBI:61717"/>
        <label>1</label>
    </ligand>
</feature>
<keyword evidence="13" id="KW-0575">Peroxidase</keyword>
<feature type="binding site" description="axial binding residue" evidence="9">
    <location>
        <position position="85"/>
    </location>
    <ligand>
        <name>heme c</name>
        <dbReference type="ChEBI" id="CHEBI:61717"/>
        <label>1</label>
    </ligand>
    <ligandPart>
        <name>Fe</name>
        <dbReference type="ChEBI" id="CHEBI:18248"/>
    </ligandPart>
</feature>
<dbReference type="Pfam" id="PF00034">
    <property type="entry name" value="Cytochrom_C"/>
    <property type="match status" value="1"/>
</dbReference>
<dbReference type="Proteomes" id="UP000199679">
    <property type="component" value="Chromosome I"/>
</dbReference>
<comment type="subcellular location">
    <subcellularLocation>
        <location evidence="1">Periplasm</location>
    </subcellularLocation>
</comment>
<evidence type="ECO:0000256" key="8">
    <source>
        <dbReference type="PIRSR" id="PIRSR000294-1"/>
    </source>
</evidence>
<dbReference type="InterPro" id="IPR009056">
    <property type="entry name" value="Cyt_c-like_dom"/>
</dbReference>
<organism evidence="13 14">
    <name type="scientific">Mucilaginibacter mallensis</name>
    <dbReference type="NCBI Taxonomy" id="652787"/>
    <lineage>
        <taxon>Bacteria</taxon>
        <taxon>Pseudomonadati</taxon>
        <taxon>Bacteroidota</taxon>
        <taxon>Sphingobacteriia</taxon>
        <taxon>Sphingobacteriales</taxon>
        <taxon>Sphingobacteriaceae</taxon>
        <taxon>Mucilaginibacter</taxon>
    </lineage>
</organism>
<keyword evidence="11" id="KW-0812">Transmembrane</keyword>
<evidence type="ECO:0000256" key="2">
    <source>
        <dbReference type="ARBA" id="ARBA00022617"/>
    </source>
</evidence>
<name>A0A1H1ZKY0_MUCMA</name>
<evidence type="ECO:0000256" key="11">
    <source>
        <dbReference type="SAM" id="Phobius"/>
    </source>
</evidence>
<keyword evidence="11" id="KW-0472">Membrane</keyword>
<feature type="transmembrane region" description="Helical" evidence="11">
    <location>
        <begin position="32"/>
        <end position="52"/>
    </location>
</feature>
<dbReference type="STRING" id="652787.SAMN05216490_3157"/>
<dbReference type="GO" id="GO:0020037">
    <property type="term" value="F:heme binding"/>
    <property type="evidence" value="ECO:0007669"/>
    <property type="project" value="InterPro"/>
</dbReference>
<dbReference type="GO" id="GO:0046872">
    <property type="term" value="F:metal ion binding"/>
    <property type="evidence" value="ECO:0007669"/>
    <property type="project" value="UniProtKB-KW"/>
</dbReference>
<accession>A0A1H1ZKY0</accession>
<evidence type="ECO:0000256" key="3">
    <source>
        <dbReference type="ARBA" id="ARBA00022723"/>
    </source>
</evidence>
<feature type="binding site" description="covalent" evidence="8">
    <location>
        <position position="81"/>
    </location>
    <ligand>
        <name>heme c</name>
        <dbReference type="ChEBI" id="CHEBI:61717"/>
        <label>1</label>
    </ligand>
</feature>
<protein>
    <submittedName>
        <fullName evidence="13">Cytochrome c peroxidase</fullName>
    </submittedName>
</protein>
<keyword evidence="2 8" id="KW-0349">Heme</keyword>
<sequence length="347" mass="38598">MFCKMQSVKIKDLTAEIKAEKREKGQVMKKRNIVLLFIAFSFLMITQFSFMAGSDQVQTKEQLGEKLFFDPILSKDHTISCSSCHKPEFGFADTTAFSKGIEGHLTARNSPGLTNLSGRPHFFWDGRASSLEEQALGPITSPTEMGLPIEELVMRLNDDKYYADAFQKVFKAAPSKDNVVKAIASFERTLETANSPYDRYINGDDNAMSASAIRGRLLFIGKANCNNCHSGEDFTADRFKSIGLYNGKDLNDPGRSAITKNDAEIGEFKIPSLRNVAVTAPYMHNGKFKTLHEVVTYYNNPEAVVKGGLNRDLALSKPLNLTDSEIDDIVSFLKALTDDRFAQKVSK</sequence>
<keyword evidence="7 9" id="KW-0408">Iron</keyword>
<evidence type="ECO:0000256" key="6">
    <source>
        <dbReference type="ARBA" id="ARBA00023002"/>
    </source>
</evidence>
<dbReference type="InterPro" id="IPR004852">
    <property type="entry name" value="Di-haem_cyt_c_peroxidsae"/>
</dbReference>
<keyword evidence="3 9" id="KW-0479">Metal-binding</keyword>
<dbReference type="PANTHER" id="PTHR30600">
    <property type="entry name" value="CYTOCHROME C PEROXIDASE-RELATED"/>
    <property type="match status" value="1"/>
</dbReference>
<feature type="binding site" description="axial binding residue" evidence="9">
    <location>
        <position position="229"/>
    </location>
    <ligand>
        <name>heme c</name>
        <dbReference type="ChEBI" id="CHEBI:61717"/>
        <label>2</label>
    </ligand>
    <ligandPart>
        <name>Fe</name>
        <dbReference type="ChEBI" id="CHEBI:18248"/>
    </ligandPart>
</feature>
<dbReference type="AlphaFoldDB" id="A0A1H1ZKY0"/>
<keyword evidence="10" id="KW-0175">Coiled coil</keyword>
<feature type="domain" description="Cytochrome c" evidence="12">
    <location>
        <begin position="210"/>
        <end position="337"/>
    </location>
</feature>
<keyword evidence="14" id="KW-1185">Reference proteome</keyword>
<dbReference type="GO" id="GO:0009055">
    <property type="term" value="F:electron transfer activity"/>
    <property type="evidence" value="ECO:0007669"/>
    <property type="project" value="InterPro"/>
</dbReference>
<evidence type="ECO:0000256" key="5">
    <source>
        <dbReference type="ARBA" id="ARBA00022764"/>
    </source>
</evidence>
<feature type="coiled-coil region" evidence="10">
    <location>
        <begin position="3"/>
        <end position="30"/>
    </location>
</feature>
<comment type="PTM">
    <text evidence="8">Binds 2 heme groups per subunit.</text>
</comment>
<feature type="binding site" description="covalent" evidence="8">
    <location>
        <position position="225"/>
    </location>
    <ligand>
        <name>heme c</name>
        <dbReference type="ChEBI" id="CHEBI:61717"/>
        <label>2</label>
    </ligand>
</feature>
<evidence type="ECO:0000256" key="4">
    <source>
        <dbReference type="ARBA" id="ARBA00022729"/>
    </source>
</evidence>
<keyword evidence="5" id="KW-0574">Periplasm</keyword>
<dbReference type="EMBL" id="LT629740">
    <property type="protein sequence ID" value="SDT34481.1"/>
    <property type="molecule type" value="Genomic_DNA"/>
</dbReference>
<dbReference type="InterPro" id="IPR036909">
    <property type="entry name" value="Cyt_c-like_dom_sf"/>
</dbReference>
<reference evidence="13 14" key="1">
    <citation type="submission" date="2016-10" db="EMBL/GenBank/DDBJ databases">
        <authorList>
            <person name="de Groot N.N."/>
        </authorList>
    </citation>
    <scope>NUCLEOTIDE SEQUENCE [LARGE SCALE GENOMIC DNA]</scope>
    <source>
        <strain evidence="13 14">MP1X4</strain>
    </source>
</reference>
<dbReference type="Pfam" id="PF03150">
    <property type="entry name" value="CCP_MauG"/>
    <property type="match status" value="1"/>
</dbReference>
<keyword evidence="4" id="KW-0732">Signal</keyword>
<evidence type="ECO:0000256" key="10">
    <source>
        <dbReference type="SAM" id="Coils"/>
    </source>
</evidence>
<comment type="cofactor">
    <cofactor evidence="8">
        <name>heme</name>
        <dbReference type="ChEBI" id="CHEBI:30413"/>
    </cofactor>
    <text evidence="8">Binds 2 heme groups.</text>
</comment>
<feature type="binding site" description="covalent" evidence="8">
    <location>
        <position position="228"/>
    </location>
    <ligand>
        <name>heme c</name>
        <dbReference type="ChEBI" id="CHEBI:61717"/>
        <label>2</label>
    </ligand>
</feature>
<dbReference type="PANTHER" id="PTHR30600:SF10">
    <property type="entry name" value="BLL6722 PROTEIN"/>
    <property type="match status" value="1"/>
</dbReference>
<dbReference type="SUPFAM" id="SSF46626">
    <property type="entry name" value="Cytochrome c"/>
    <property type="match status" value="2"/>
</dbReference>
<evidence type="ECO:0000256" key="9">
    <source>
        <dbReference type="PIRSR" id="PIRSR000294-2"/>
    </source>
</evidence>
<dbReference type="Gene3D" id="1.10.760.10">
    <property type="entry name" value="Cytochrome c-like domain"/>
    <property type="match status" value="2"/>
</dbReference>
<evidence type="ECO:0000313" key="13">
    <source>
        <dbReference type="EMBL" id="SDT34481.1"/>
    </source>
</evidence>
<proteinExistence type="predicted"/>
<dbReference type="InterPro" id="IPR026259">
    <property type="entry name" value="MauG/Cytc_peroxidase"/>
</dbReference>
<evidence type="ECO:0000313" key="14">
    <source>
        <dbReference type="Proteomes" id="UP000199679"/>
    </source>
</evidence>
<evidence type="ECO:0000256" key="1">
    <source>
        <dbReference type="ARBA" id="ARBA00004418"/>
    </source>
</evidence>
<dbReference type="GO" id="GO:0042597">
    <property type="term" value="C:periplasmic space"/>
    <property type="evidence" value="ECO:0007669"/>
    <property type="project" value="UniProtKB-SubCell"/>
</dbReference>
<keyword evidence="6" id="KW-0560">Oxidoreductase</keyword>
<dbReference type="InterPro" id="IPR051395">
    <property type="entry name" value="Cytochrome_c_Peroxidase/MauG"/>
</dbReference>
<dbReference type="PROSITE" id="PS51007">
    <property type="entry name" value="CYTC"/>
    <property type="match status" value="1"/>
</dbReference>